<dbReference type="RefSeq" id="WP_317065625.1">
    <property type="nucleotide sequence ID" value="NZ_WBKO01000002.1"/>
</dbReference>
<dbReference type="SUPFAM" id="SSF53335">
    <property type="entry name" value="S-adenosyl-L-methionine-dependent methyltransferases"/>
    <property type="match status" value="1"/>
</dbReference>
<sequence length="196" mass="21704">MDIFDSVYQGTPPWDIGRPQKEFVDLARRGEITGSVLDVGCGTGEHVLFFAAEGHEAWGIDAAPLAIRKAEEKAAERGLPAHFLVGNVLDLSALGRTFQTVIDSGLFHTLSDEDRPIFAESLATVLAPGGSYFMLCFNEQNPGEYPLPRRITQKEIRENFRDGWSVNYIRPAVFENSILAEGHRAWLASISKIARD</sequence>
<dbReference type="Proteomes" id="UP001281203">
    <property type="component" value="Unassembled WGS sequence"/>
</dbReference>
<dbReference type="PANTHER" id="PTHR43464:SF19">
    <property type="entry name" value="UBIQUINONE BIOSYNTHESIS O-METHYLTRANSFERASE, MITOCHONDRIAL"/>
    <property type="match status" value="1"/>
</dbReference>
<dbReference type="InterPro" id="IPR041698">
    <property type="entry name" value="Methyltransf_25"/>
</dbReference>
<evidence type="ECO:0000256" key="3">
    <source>
        <dbReference type="ARBA" id="ARBA00022691"/>
    </source>
</evidence>
<keyword evidence="3" id="KW-0949">S-adenosyl-L-methionine</keyword>
<dbReference type="GO" id="GO:0008168">
    <property type="term" value="F:methyltransferase activity"/>
    <property type="evidence" value="ECO:0007669"/>
    <property type="project" value="UniProtKB-KW"/>
</dbReference>
<dbReference type="CDD" id="cd02440">
    <property type="entry name" value="AdoMet_MTases"/>
    <property type="match status" value="1"/>
</dbReference>
<dbReference type="PANTHER" id="PTHR43464">
    <property type="entry name" value="METHYLTRANSFERASE"/>
    <property type="match status" value="1"/>
</dbReference>
<dbReference type="Pfam" id="PF13649">
    <property type="entry name" value="Methyltransf_25"/>
    <property type="match status" value="1"/>
</dbReference>
<feature type="domain" description="Methyltransferase" evidence="4">
    <location>
        <begin position="36"/>
        <end position="130"/>
    </location>
</feature>
<keyword evidence="1 5" id="KW-0489">Methyltransferase</keyword>
<accession>A0ABU3X396</accession>
<keyword evidence="6" id="KW-1185">Reference proteome</keyword>
<organism evidence="5 6">
    <name type="scientific">Methanoculleus caldifontis</name>
    <dbReference type="NCBI Taxonomy" id="2651577"/>
    <lineage>
        <taxon>Archaea</taxon>
        <taxon>Methanobacteriati</taxon>
        <taxon>Methanobacteriota</taxon>
        <taxon>Stenosarchaea group</taxon>
        <taxon>Methanomicrobia</taxon>
        <taxon>Methanomicrobiales</taxon>
        <taxon>Methanomicrobiaceae</taxon>
        <taxon>Methanoculleus</taxon>
    </lineage>
</organism>
<comment type="caution">
    <text evidence="5">The sequence shown here is derived from an EMBL/GenBank/DDBJ whole genome shotgun (WGS) entry which is preliminary data.</text>
</comment>
<evidence type="ECO:0000313" key="6">
    <source>
        <dbReference type="Proteomes" id="UP001281203"/>
    </source>
</evidence>
<evidence type="ECO:0000256" key="2">
    <source>
        <dbReference type="ARBA" id="ARBA00022679"/>
    </source>
</evidence>
<proteinExistence type="predicted"/>
<name>A0ABU3X396_9EURY</name>
<dbReference type="EMBL" id="WBKO01000002">
    <property type="protein sequence ID" value="MDV2482527.1"/>
    <property type="molecule type" value="Genomic_DNA"/>
</dbReference>
<reference evidence="5 6" key="1">
    <citation type="submission" date="2019-10" db="EMBL/GenBank/DDBJ databases">
        <title>Isolation and characterization of Methanoculleus sp. Wushi-C6 from a hot spring well.</title>
        <authorList>
            <person name="Chen S.-C."/>
            <person name="Lan Z.-H."/>
            <person name="You Y.-T."/>
            <person name="Lai M.-C."/>
        </authorList>
    </citation>
    <scope>NUCLEOTIDE SEQUENCE [LARGE SCALE GENOMIC DNA]</scope>
    <source>
        <strain evidence="5 6">Wushi-C6</strain>
    </source>
</reference>
<dbReference type="InterPro" id="IPR029063">
    <property type="entry name" value="SAM-dependent_MTases_sf"/>
</dbReference>
<keyword evidence="2" id="KW-0808">Transferase</keyword>
<evidence type="ECO:0000313" key="5">
    <source>
        <dbReference type="EMBL" id="MDV2482527.1"/>
    </source>
</evidence>
<dbReference type="GO" id="GO:0032259">
    <property type="term" value="P:methylation"/>
    <property type="evidence" value="ECO:0007669"/>
    <property type="project" value="UniProtKB-KW"/>
</dbReference>
<gene>
    <name evidence="5" type="ORF">F8E02_11055</name>
</gene>
<evidence type="ECO:0000259" key="4">
    <source>
        <dbReference type="Pfam" id="PF13649"/>
    </source>
</evidence>
<dbReference type="Gene3D" id="3.40.50.150">
    <property type="entry name" value="Vaccinia Virus protein VP39"/>
    <property type="match status" value="1"/>
</dbReference>
<evidence type="ECO:0000256" key="1">
    <source>
        <dbReference type="ARBA" id="ARBA00022603"/>
    </source>
</evidence>
<protein>
    <submittedName>
        <fullName evidence="5">Class I SAM-dependent methyltransferase</fullName>
    </submittedName>
</protein>